<proteinExistence type="predicted"/>
<reference evidence="1 2" key="1">
    <citation type="submission" date="2010-04" db="EMBL/GenBank/DDBJ databases">
        <title>The Genome Sequence of Escherichia coli H386.</title>
        <authorList>
            <consortium name="The Broad Institute Genome Sequencing Platform"/>
            <consortium name="The Broad Institute Genome Sequencing Center for Infectious Disease"/>
            <person name="Feldgarden M."/>
            <person name="Gordon D.M."/>
            <person name="Johnson J.R."/>
            <person name="Johnston B.D."/>
            <person name="Young S."/>
            <person name="Zeng Q."/>
            <person name="Koehrsen M."/>
            <person name="Alvarado L."/>
            <person name="Berlin A.M."/>
            <person name="Borenstein D."/>
            <person name="Chapman S.B."/>
            <person name="Chen Z."/>
            <person name="Engels R."/>
            <person name="Freedman E."/>
            <person name="Gellesch M."/>
            <person name="Goldberg J."/>
            <person name="Griggs A."/>
            <person name="Gujja S."/>
            <person name="Heilman E.R."/>
            <person name="Heiman D.I."/>
            <person name="Hepburn T.A."/>
            <person name="Howarth C."/>
            <person name="Jen D."/>
            <person name="Larson L."/>
            <person name="Mehta T."/>
            <person name="Park D."/>
            <person name="Pearson M."/>
            <person name="Richards J."/>
            <person name="Roberts A."/>
            <person name="Saif S."/>
            <person name="Shea T.D."/>
            <person name="Shenoy N."/>
            <person name="Sisk P."/>
            <person name="Stolte C."/>
            <person name="Sykes S.N."/>
            <person name="Walk T."/>
            <person name="White J."/>
            <person name="Yandava C."/>
            <person name="Haas B."/>
            <person name="Henn M.R."/>
            <person name="Nusbaum C."/>
            <person name="Birren B."/>
        </authorList>
    </citation>
    <scope>NUCLEOTIDE SEQUENCE [LARGE SCALE GENOMIC DNA]</scope>
    <source>
        <strain evidence="1 2">H386</strain>
    </source>
</reference>
<protein>
    <submittedName>
        <fullName evidence="1">Uncharacterized protein</fullName>
    </submittedName>
</protein>
<gene>
    <name evidence="1" type="ORF">ECVG_01704</name>
</gene>
<comment type="caution">
    <text evidence="1">The sequence shown here is derived from an EMBL/GenBank/DDBJ whole genome shotgun (WGS) entry which is preliminary data.</text>
</comment>
<dbReference type="AlphaFoldDB" id="A0A1X3JN13"/>
<name>A0A1X3JN13_ECOLX</name>
<dbReference type="Proteomes" id="UP000193045">
    <property type="component" value="Unassembled WGS sequence"/>
</dbReference>
<organism evidence="1 2">
    <name type="scientific">Escherichia coli H386</name>
    <dbReference type="NCBI Taxonomy" id="656397"/>
    <lineage>
        <taxon>Bacteria</taxon>
        <taxon>Pseudomonadati</taxon>
        <taxon>Pseudomonadota</taxon>
        <taxon>Gammaproteobacteria</taxon>
        <taxon>Enterobacterales</taxon>
        <taxon>Enterobacteriaceae</taxon>
        <taxon>Escherichia</taxon>
    </lineage>
</organism>
<accession>A0A1X3JN13</accession>
<evidence type="ECO:0000313" key="1">
    <source>
        <dbReference type="EMBL" id="OSL17278.1"/>
    </source>
</evidence>
<dbReference type="EMBL" id="ADJB01000004">
    <property type="protein sequence ID" value="OSL17278.1"/>
    <property type="molecule type" value="Genomic_DNA"/>
</dbReference>
<sequence>MCSSAPGNAPKSHCAIDVIIAALPEKNSGTAMV</sequence>
<evidence type="ECO:0000313" key="2">
    <source>
        <dbReference type="Proteomes" id="UP000193045"/>
    </source>
</evidence>